<dbReference type="EMBL" id="JACHOB010000002">
    <property type="protein sequence ID" value="MBB4658772.1"/>
    <property type="molecule type" value="Genomic_DNA"/>
</dbReference>
<evidence type="ECO:0000313" key="17">
    <source>
        <dbReference type="Proteomes" id="UP000563524"/>
    </source>
</evidence>
<dbReference type="AlphaFoldDB" id="A0A840I3A0"/>
<comment type="similarity">
    <text evidence="3">In the N-terminal section; belongs to the enoyl-CoA hydratase/isomerase family.</text>
</comment>
<dbReference type="Pfam" id="PF00378">
    <property type="entry name" value="ECH_1"/>
    <property type="match status" value="1"/>
</dbReference>
<dbReference type="InterPro" id="IPR001753">
    <property type="entry name" value="Enoyl-CoA_hydra/iso"/>
</dbReference>
<evidence type="ECO:0000259" key="14">
    <source>
        <dbReference type="Pfam" id="PF00725"/>
    </source>
</evidence>
<comment type="similarity">
    <text evidence="13">Belongs to the enoyl-CoA hydratase/isomerase family.</text>
</comment>
<comment type="catalytic activity">
    <reaction evidence="12">
        <text>a (3S)-3-hydroxyacyl-CoA + NAD(+) = a 3-oxoacyl-CoA + NADH + H(+)</text>
        <dbReference type="Rhea" id="RHEA:22432"/>
        <dbReference type="ChEBI" id="CHEBI:15378"/>
        <dbReference type="ChEBI" id="CHEBI:57318"/>
        <dbReference type="ChEBI" id="CHEBI:57540"/>
        <dbReference type="ChEBI" id="CHEBI:57945"/>
        <dbReference type="ChEBI" id="CHEBI:90726"/>
        <dbReference type="EC" id="1.1.1.35"/>
    </reaction>
</comment>
<evidence type="ECO:0000256" key="5">
    <source>
        <dbReference type="ARBA" id="ARBA00022832"/>
    </source>
</evidence>
<keyword evidence="5" id="KW-0276">Fatty acid metabolism</keyword>
<keyword evidence="8" id="KW-0520">NAD</keyword>
<evidence type="ECO:0000256" key="2">
    <source>
        <dbReference type="ARBA" id="ARBA00007005"/>
    </source>
</evidence>
<dbReference type="PANTHER" id="PTHR43612:SF3">
    <property type="entry name" value="TRIFUNCTIONAL ENZYME SUBUNIT ALPHA, MITOCHONDRIAL"/>
    <property type="match status" value="1"/>
</dbReference>
<dbReference type="SUPFAM" id="SSF48179">
    <property type="entry name" value="6-phosphogluconate dehydrogenase C-terminal domain-like"/>
    <property type="match status" value="2"/>
</dbReference>
<organism evidence="16 17">
    <name type="scientific">Parvularcula dongshanensis</name>
    <dbReference type="NCBI Taxonomy" id="1173995"/>
    <lineage>
        <taxon>Bacteria</taxon>
        <taxon>Pseudomonadati</taxon>
        <taxon>Pseudomonadota</taxon>
        <taxon>Alphaproteobacteria</taxon>
        <taxon>Parvularculales</taxon>
        <taxon>Parvularculaceae</taxon>
        <taxon>Parvularcula</taxon>
    </lineage>
</organism>
<dbReference type="InterPro" id="IPR050136">
    <property type="entry name" value="FA_oxidation_alpha_subunit"/>
</dbReference>
<dbReference type="Proteomes" id="UP000563524">
    <property type="component" value="Unassembled WGS sequence"/>
</dbReference>
<keyword evidence="6" id="KW-0442">Lipid degradation</keyword>
<evidence type="ECO:0000256" key="13">
    <source>
        <dbReference type="RuleBase" id="RU003707"/>
    </source>
</evidence>
<dbReference type="GO" id="GO:0016509">
    <property type="term" value="F:long-chain (3S)-3-hydroxyacyl-CoA dehydrogenase (NAD+) activity"/>
    <property type="evidence" value="ECO:0007669"/>
    <property type="project" value="TreeGrafter"/>
</dbReference>
<evidence type="ECO:0000256" key="9">
    <source>
        <dbReference type="ARBA" id="ARBA00023098"/>
    </source>
</evidence>
<dbReference type="RefSeq" id="WP_183816951.1">
    <property type="nucleotide sequence ID" value="NZ_JACHOB010000002.1"/>
</dbReference>
<dbReference type="FunFam" id="3.40.50.720:FF:000009">
    <property type="entry name" value="Fatty oxidation complex, alpha subunit"/>
    <property type="match status" value="1"/>
</dbReference>
<dbReference type="InterPro" id="IPR006176">
    <property type="entry name" value="3-OHacyl-CoA_DH_NAD-bd"/>
</dbReference>
<evidence type="ECO:0000256" key="4">
    <source>
        <dbReference type="ARBA" id="ARBA00012076"/>
    </source>
</evidence>
<keyword evidence="16" id="KW-0413">Isomerase</keyword>
<comment type="pathway">
    <text evidence="1">Lipid metabolism; fatty acid beta-oxidation.</text>
</comment>
<evidence type="ECO:0000256" key="11">
    <source>
        <dbReference type="ARBA" id="ARBA00023268"/>
    </source>
</evidence>
<dbReference type="Gene3D" id="3.90.226.10">
    <property type="entry name" value="2-enoyl-CoA Hydratase, Chain A, domain 1"/>
    <property type="match status" value="1"/>
</dbReference>
<evidence type="ECO:0000256" key="10">
    <source>
        <dbReference type="ARBA" id="ARBA00023239"/>
    </source>
</evidence>
<keyword evidence="11" id="KW-0511">Multifunctional enzyme</keyword>
<evidence type="ECO:0000256" key="3">
    <source>
        <dbReference type="ARBA" id="ARBA00008750"/>
    </source>
</evidence>
<keyword evidence="10 16" id="KW-0456">Lyase</keyword>
<dbReference type="InterPro" id="IPR018376">
    <property type="entry name" value="Enoyl-CoA_hyd/isom_CS"/>
</dbReference>
<reference evidence="16 17" key="1">
    <citation type="submission" date="2020-08" db="EMBL/GenBank/DDBJ databases">
        <title>Genomic Encyclopedia of Type Strains, Phase IV (KMG-IV): sequencing the most valuable type-strain genomes for metagenomic binning, comparative biology and taxonomic classification.</title>
        <authorList>
            <person name="Goeker M."/>
        </authorList>
    </citation>
    <scope>NUCLEOTIDE SEQUENCE [LARGE SCALE GENOMIC DNA]</scope>
    <source>
        <strain evidence="16 17">DSM 102850</strain>
    </source>
</reference>
<dbReference type="Gene3D" id="1.10.1040.50">
    <property type="match status" value="1"/>
</dbReference>
<comment type="caution">
    <text evidence="16">The sequence shown here is derived from an EMBL/GenBank/DDBJ whole genome shotgun (WGS) entry which is preliminary data.</text>
</comment>
<evidence type="ECO:0000256" key="1">
    <source>
        <dbReference type="ARBA" id="ARBA00005005"/>
    </source>
</evidence>
<evidence type="ECO:0000256" key="12">
    <source>
        <dbReference type="ARBA" id="ARBA00049556"/>
    </source>
</evidence>
<feature type="domain" description="3-hydroxyacyl-CoA dehydrogenase C-terminal" evidence="14">
    <location>
        <begin position="515"/>
        <end position="612"/>
    </location>
</feature>
<dbReference type="GO" id="GO:0016853">
    <property type="term" value="F:isomerase activity"/>
    <property type="evidence" value="ECO:0007669"/>
    <property type="project" value="UniProtKB-KW"/>
</dbReference>
<dbReference type="PROSITE" id="PS00166">
    <property type="entry name" value="ENOYL_COA_HYDRATASE"/>
    <property type="match status" value="1"/>
</dbReference>
<dbReference type="PANTHER" id="PTHR43612">
    <property type="entry name" value="TRIFUNCTIONAL ENZYME SUBUNIT ALPHA"/>
    <property type="match status" value="1"/>
</dbReference>
<evidence type="ECO:0000256" key="8">
    <source>
        <dbReference type="ARBA" id="ARBA00023027"/>
    </source>
</evidence>
<comment type="similarity">
    <text evidence="2">In the central section; belongs to the 3-hydroxyacyl-CoA dehydrogenase family.</text>
</comment>
<sequence length="735" mass="79129">MSDYDTLTLDIDADGIALVTIDLPDASMNVWNRALIEEFSAVIDRFASDDAITGLVVTSGKASGFLAGADLRMLSDVPADATAAQVFEENFKLQSLLRKMETAGRAPKDLLKGAATAKPVVAAVNGLALGGGMELALACHYRLAADNGRVQMGQPEVQVGLIPGAGGTQRTLRLAGVQTALQTCSLGKPMKAAEAKAAGFLDEIVPEGELIDRAKQWCRDNPKSTQRWDKKGFKIPGGAGAMDPRVVPIFAGASAMAQGTTNHNYPAVQRILSSIYEGSIVPIDTGLRIESKYFTKCLMEPQAQNMIRTLFVNKQAAEKGMARPEGVPKSDLRRVGVLGAGMMGAGIAYVTARAGMEVVLLDRDMSYAEKGKAYSAKLNEKGIGRGKLTKEASEEMLARIKTTTDYADLKDVDLIIEAVFEDPGVKRDVTEKTEAVIPEDVVFASNTSTIPIASLAANSKRPDQFIGIHFFSPVDKMPLVEIIRPEGTGDKALATALDYVAKIKKTPIVVSDARGFYCNSVVVPYLNEAALMVKEGISAALIDNCAVHMGMPVGPLALMDETSQELGLSITRSAQRDMGDAYVPTGVEDMLELFVDELGRKGRKVGKGFYDYPEGEKKRIWPGLTEHYPHAAEQPSAEEVKERLLYNQLVNAARMYAQGVVHDPQSADLGAIFGWGFCPWTGGPMSYIDMVGVKTFVETADRLAAKHGDRFSPPEAFREMAKKGQSLYGEEKAAA</sequence>
<dbReference type="InterPro" id="IPR006108">
    <property type="entry name" value="3HC_DH_C"/>
</dbReference>
<dbReference type="Pfam" id="PF02737">
    <property type="entry name" value="3HCDH_N"/>
    <property type="match status" value="1"/>
</dbReference>
<dbReference type="InterPro" id="IPR008927">
    <property type="entry name" value="6-PGluconate_DH-like_C_sf"/>
</dbReference>
<dbReference type="GO" id="GO:0006635">
    <property type="term" value="P:fatty acid beta-oxidation"/>
    <property type="evidence" value="ECO:0007669"/>
    <property type="project" value="UniProtKB-UniPathway"/>
</dbReference>
<evidence type="ECO:0000256" key="6">
    <source>
        <dbReference type="ARBA" id="ARBA00022963"/>
    </source>
</evidence>
<keyword evidence="7 16" id="KW-0560">Oxidoreductase</keyword>
<dbReference type="Gene3D" id="3.40.50.720">
    <property type="entry name" value="NAD(P)-binding Rossmann-like Domain"/>
    <property type="match status" value="1"/>
</dbReference>
<protein>
    <recommendedName>
        <fullName evidence="4">enoyl-CoA hydratase</fullName>
        <ecNumber evidence="4">4.2.1.17</ecNumber>
    </recommendedName>
</protein>
<dbReference type="EC" id="4.2.1.17" evidence="4"/>
<name>A0A840I3A0_9PROT</name>
<evidence type="ECO:0000259" key="15">
    <source>
        <dbReference type="Pfam" id="PF02737"/>
    </source>
</evidence>
<dbReference type="Pfam" id="PF00725">
    <property type="entry name" value="3HCDH"/>
    <property type="match status" value="1"/>
</dbReference>
<dbReference type="GO" id="GO:0070403">
    <property type="term" value="F:NAD+ binding"/>
    <property type="evidence" value="ECO:0007669"/>
    <property type="project" value="InterPro"/>
</dbReference>
<feature type="domain" description="3-hydroxyacyl-CoA dehydrogenase NAD binding" evidence="15">
    <location>
        <begin position="335"/>
        <end position="512"/>
    </location>
</feature>
<accession>A0A840I3A0</accession>
<evidence type="ECO:0000313" key="16">
    <source>
        <dbReference type="EMBL" id="MBB4658772.1"/>
    </source>
</evidence>
<dbReference type="SUPFAM" id="SSF51735">
    <property type="entry name" value="NAD(P)-binding Rossmann-fold domains"/>
    <property type="match status" value="1"/>
</dbReference>
<gene>
    <name evidence="16" type="ORF">GGQ59_001286</name>
</gene>
<dbReference type="UniPathway" id="UPA00659"/>
<dbReference type="InterPro" id="IPR029045">
    <property type="entry name" value="ClpP/crotonase-like_dom_sf"/>
</dbReference>
<proteinExistence type="inferred from homology"/>
<evidence type="ECO:0000256" key="7">
    <source>
        <dbReference type="ARBA" id="ARBA00023002"/>
    </source>
</evidence>
<dbReference type="GO" id="GO:0004300">
    <property type="term" value="F:enoyl-CoA hydratase activity"/>
    <property type="evidence" value="ECO:0007669"/>
    <property type="project" value="UniProtKB-EC"/>
</dbReference>
<keyword evidence="9" id="KW-0443">Lipid metabolism</keyword>
<keyword evidence="17" id="KW-1185">Reference proteome</keyword>
<dbReference type="InterPro" id="IPR036291">
    <property type="entry name" value="NAD(P)-bd_dom_sf"/>
</dbReference>
<dbReference type="SUPFAM" id="SSF52096">
    <property type="entry name" value="ClpP/crotonase"/>
    <property type="match status" value="1"/>
</dbReference>
<dbReference type="CDD" id="cd06558">
    <property type="entry name" value="crotonase-like"/>
    <property type="match status" value="1"/>
</dbReference>